<dbReference type="OrthoDB" id="536211at2759"/>
<evidence type="ECO:0000313" key="13">
    <source>
        <dbReference type="EMBL" id="PHH63348.1"/>
    </source>
</evidence>
<name>A0A2C5XI04_9HYPO</name>
<dbReference type="Pfam" id="PF05572">
    <property type="entry name" value="Peptidase_M43"/>
    <property type="match status" value="1"/>
</dbReference>
<evidence type="ECO:0000256" key="8">
    <source>
        <dbReference type="ARBA" id="ARBA00023049"/>
    </source>
</evidence>
<protein>
    <recommendedName>
        <fullName evidence="12">Peptidase M43 pregnancy-associated plasma-A domain-containing protein</fullName>
    </recommendedName>
</protein>
<keyword evidence="3" id="KW-0645">Protease</keyword>
<feature type="domain" description="Peptidase M43 pregnancy-associated plasma-A" evidence="12">
    <location>
        <begin position="140"/>
        <end position="278"/>
    </location>
</feature>
<evidence type="ECO:0000259" key="12">
    <source>
        <dbReference type="Pfam" id="PF05572"/>
    </source>
</evidence>
<evidence type="ECO:0000256" key="10">
    <source>
        <dbReference type="SAM" id="MobiDB-lite"/>
    </source>
</evidence>
<dbReference type="PANTHER" id="PTHR47466">
    <property type="match status" value="1"/>
</dbReference>
<dbReference type="GO" id="GO:0006508">
    <property type="term" value="P:proteolysis"/>
    <property type="evidence" value="ECO:0007669"/>
    <property type="project" value="UniProtKB-KW"/>
</dbReference>
<feature type="chain" id="PRO_5012767485" description="Peptidase M43 pregnancy-associated plasma-A domain-containing protein" evidence="11">
    <location>
        <begin position="16"/>
        <end position="417"/>
    </location>
</feature>
<feature type="compositionally biased region" description="Basic and acidic residues" evidence="10">
    <location>
        <begin position="372"/>
        <end position="398"/>
    </location>
</feature>
<evidence type="ECO:0000256" key="9">
    <source>
        <dbReference type="ARBA" id="ARBA00023157"/>
    </source>
</evidence>
<dbReference type="STRING" id="1399860.A0A2C5XI04"/>
<comment type="similarity">
    <text evidence="2">Belongs to the peptidase M43B family.</text>
</comment>
<keyword evidence="9" id="KW-1015">Disulfide bond</keyword>
<evidence type="ECO:0000256" key="7">
    <source>
        <dbReference type="ARBA" id="ARBA00022833"/>
    </source>
</evidence>
<gene>
    <name evidence="13" type="ORF">CDD81_6045</name>
</gene>
<evidence type="ECO:0000313" key="14">
    <source>
        <dbReference type="Proteomes" id="UP000226192"/>
    </source>
</evidence>
<evidence type="ECO:0000256" key="6">
    <source>
        <dbReference type="ARBA" id="ARBA00022801"/>
    </source>
</evidence>
<evidence type="ECO:0000256" key="1">
    <source>
        <dbReference type="ARBA" id="ARBA00003174"/>
    </source>
</evidence>
<feature type="signal peptide" evidence="11">
    <location>
        <begin position="1"/>
        <end position="15"/>
    </location>
</feature>
<evidence type="ECO:0000256" key="3">
    <source>
        <dbReference type="ARBA" id="ARBA00022670"/>
    </source>
</evidence>
<dbReference type="InterPro" id="IPR024079">
    <property type="entry name" value="MetalloPept_cat_dom_sf"/>
</dbReference>
<evidence type="ECO:0000256" key="4">
    <source>
        <dbReference type="ARBA" id="ARBA00022723"/>
    </source>
</evidence>
<feature type="region of interest" description="Disordered" evidence="10">
    <location>
        <begin position="352"/>
        <end position="417"/>
    </location>
</feature>
<dbReference type="Gene3D" id="3.40.390.10">
    <property type="entry name" value="Collagenase (Catalytic Domain)"/>
    <property type="match status" value="1"/>
</dbReference>
<dbReference type="EMBL" id="NJET01000051">
    <property type="protein sequence ID" value="PHH63348.1"/>
    <property type="molecule type" value="Genomic_DNA"/>
</dbReference>
<keyword evidence="4" id="KW-0479">Metal-binding</keyword>
<proteinExistence type="inferred from homology"/>
<dbReference type="SUPFAM" id="SSF55486">
    <property type="entry name" value="Metalloproteases ('zincins'), catalytic domain"/>
    <property type="match status" value="1"/>
</dbReference>
<dbReference type="InterPro" id="IPR008754">
    <property type="entry name" value="Peptidase_M43"/>
</dbReference>
<comment type="caution">
    <text evidence="13">The sequence shown here is derived from an EMBL/GenBank/DDBJ whole genome shotgun (WGS) entry which is preliminary data.</text>
</comment>
<sequence length="417" mass="46231">MYISSLFFMASAAMAASLGSKEDVPFGCGAPAPAEMHINMTKTLRAREVGLNERRQVNSGQINIETYVHVVSADQSLEGGNLPPDLVQNQMRIMNQQYASTGISFTLRDIDWTYNPDWATMRDEMGMKSALRRGSYDTLNIYYVTHLERPGLSGFCYYPDSNTAPNSPGFIRDGCIVVGGTVPGAPQRFNANNDMVTTHEVGHWMGLFHTFEGNSCWGPGDYVDDTPQQASATRGCPRERKSCPGAPGLDPIHNYMDYAAPPCAREFTAGQINRMKGMWQAYRQGRGGGWQGWYPQRREVQDGEGGGDLVWTGEYIPERKQGGEGEASVAGGYIAETVQEEGPVEADAELPSLKDEKKSEKRDEQSIIFMPDEMKGAKVEEELPSLEDEKKSEKRDEQSIIFIPDEMKGARVEEEGM</sequence>
<dbReference type="AlphaFoldDB" id="A0A2C5XI04"/>
<dbReference type="CDD" id="cd04275">
    <property type="entry name" value="ZnMc_pappalysin_like"/>
    <property type="match status" value="1"/>
</dbReference>
<feature type="compositionally biased region" description="Basic and acidic residues" evidence="10">
    <location>
        <begin position="405"/>
        <end position="417"/>
    </location>
</feature>
<keyword evidence="6" id="KW-0378">Hydrolase</keyword>
<dbReference type="Proteomes" id="UP000226192">
    <property type="component" value="Unassembled WGS sequence"/>
</dbReference>
<comment type="function">
    <text evidence="1">Secreted metalloproteinase that allows assimilation of proteinaceous substrates.</text>
</comment>
<keyword evidence="5 11" id="KW-0732">Signal</keyword>
<keyword evidence="14" id="KW-1185">Reference proteome</keyword>
<accession>A0A2C5XI04</accession>
<dbReference type="PANTHER" id="PTHR47466:SF1">
    <property type="entry name" value="METALLOPROTEASE MEP1 (AFU_ORTHOLOGUE AFUA_1G07730)-RELATED"/>
    <property type="match status" value="1"/>
</dbReference>
<dbReference type="GO" id="GO:0008237">
    <property type="term" value="F:metallopeptidase activity"/>
    <property type="evidence" value="ECO:0007669"/>
    <property type="project" value="UniProtKB-KW"/>
</dbReference>
<reference evidence="13 14" key="1">
    <citation type="submission" date="2017-06" db="EMBL/GenBank/DDBJ databases">
        <title>Ant-infecting Ophiocordyceps genomes reveal a high diversity of potential behavioral manipulation genes and a possible major role for enterotoxins.</title>
        <authorList>
            <person name="De Bekker C."/>
            <person name="Evans H.C."/>
            <person name="Brachmann A."/>
            <person name="Hughes D.P."/>
        </authorList>
    </citation>
    <scope>NUCLEOTIDE SEQUENCE [LARGE SCALE GENOMIC DNA]</scope>
    <source>
        <strain evidence="13 14">Map64</strain>
    </source>
</reference>
<feature type="compositionally biased region" description="Basic and acidic residues" evidence="10">
    <location>
        <begin position="352"/>
        <end position="365"/>
    </location>
</feature>
<dbReference type="GO" id="GO:0046872">
    <property type="term" value="F:metal ion binding"/>
    <property type="evidence" value="ECO:0007669"/>
    <property type="project" value="UniProtKB-KW"/>
</dbReference>
<evidence type="ECO:0000256" key="11">
    <source>
        <dbReference type="SAM" id="SignalP"/>
    </source>
</evidence>
<keyword evidence="8" id="KW-0482">Metalloprotease</keyword>
<keyword evidence="7" id="KW-0862">Zinc</keyword>
<evidence type="ECO:0000256" key="5">
    <source>
        <dbReference type="ARBA" id="ARBA00022729"/>
    </source>
</evidence>
<organism evidence="13 14">
    <name type="scientific">Ophiocordyceps australis</name>
    <dbReference type="NCBI Taxonomy" id="1399860"/>
    <lineage>
        <taxon>Eukaryota</taxon>
        <taxon>Fungi</taxon>
        <taxon>Dikarya</taxon>
        <taxon>Ascomycota</taxon>
        <taxon>Pezizomycotina</taxon>
        <taxon>Sordariomycetes</taxon>
        <taxon>Hypocreomycetidae</taxon>
        <taxon>Hypocreales</taxon>
        <taxon>Ophiocordycipitaceae</taxon>
        <taxon>Ophiocordyceps</taxon>
    </lineage>
</organism>
<evidence type="ECO:0000256" key="2">
    <source>
        <dbReference type="ARBA" id="ARBA00008721"/>
    </source>
</evidence>